<gene>
    <name evidence="1" type="ORF">S01H4_64645</name>
</gene>
<organism evidence="1">
    <name type="scientific">marine sediment metagenome</name>
    <dbReference type="NCBI Taxonomy" id="412755"/>
    <lineage>
        <taxon>unclassified sequences</taxon>
        <taxon>metagenomes</taxon>
        <taxon>ecological metagenomes</taxon>
    </lineage>
</organism>
<accession>X1CWW4</accession>
<protein>
    <submittedName>
        <fullName evidence="1">Uncharacterized protein</fullName>
    </submittedName>
</protein>
<feature type="non-terminal residue" evidence="1">
    <location>
        <position position="104"/>
    </location>
</feature>
<proteinExistence type="predicted"/>
<reference evidence="1" key="1">
    <citation type="journal article" date="2014" name="Front. Microbiol.">
        <title>High frequency of phylogenetically diverse reductive dehalogenase-homologous genes in deep subseafloor sedimentary metagenomes.</title>
        <authorList>
            <person name="Kawai M."/>
            <person name="Futagami T."/>
            <person name="Toyoda A."/>
            <person name="Takaki Y."/>
            <person name="Nishi S."/>
            <person name="Hori S."/>
            <person name="Arai W."/>
            <person name="Tsubouchi T."/>
            <person name="Morono Y."/>
            <person name="Uchiyama I."/>
            <person name="Ito T."/>
            <person name="Fujiyama A."/>
            <person name="Inagaki F."/>
            <person name="Takami H."/>
        </authorList>
    </citation>
    <scope>NUCLEOTIDE SEQUENCE</scope>
    <source>
        <strain evidence="1">Expedition CK06-06</strain>
    </source>
</reference>
<dbReference type="EMBL" id="BART01039273">
    <property type="protein sequence ID" value="GAH12337.1"/>
    <property type="molecule type" value="Genomic_DNA"/>
</dbReference>
<comment type="caution">
    <text evidence="1">The sequence shown here is derived from an EMBL/GenBank/DDBJ whole genome shotgun (WGS) entry which is preliminary data.</text>
</comment>
<dbReference type="InterPro" id="IPR010281">
    <property type="entry name" value="DUF885"/>
</dbReference>
<dbReference type="Pfam" id="PF05960">
    <property type="entry name" value="DUF885"/>
    <property type="match status" value="1"/>
</dbReference>
<evidence type="ECO:0000313" key="1">
    <source>
        <dbReference type="EMBL" id="GAH12337.1"/>
    </source>
</evidence>
<sequence length="104" mass="11502">MDRIQVEMRQVFDDLGYPQDEDLPELFNRVAQDSGFVSGDQVVRTYETLIQEADQNLDAAFDIRPSADIIVIGGPTGGYYVPGALDGSRPGAFYATNSSREPHF</sequence>
<dbReference type="AlphaFoldDB" id="X1CWW4"/>
<name>X1CWW4_9ZZZZ</name>